<dbReference type="PANTHER" id="PTHR30537">
    <property type="entry name" value="HTH-TYPE TRANSCRIPTIONAL REGULATOR"/>
    <property type="match status" value="1"/>
</dbReference>
<organism evidence="6 7">
    <name type="scientific">Xenorhabdus poinarii G6</name>
    <dbReference type="NCBI Taxonomy" id="1354304"/>
    <lineage>
        <taxon>Bacteria</taxon>
        <taxon>Pseudomonadati</taxon>
        <taxon>Pseudomonadota</taxon>
        <taxon>Gammaproteobacteria</taxon>
        <taxon>Enterobacterales</taxon>
        <taxon>Morganellaceae</taxon>
        <taxon>Xenorhabdus</taxon>
    </lineage>
</organism>
<dbReference type="CDD" id="cd08422">
    <property type="entry name" value="PBP2_CrgA_like"/>
    <property type="match status" value="1"/>
</dbReference>
<keyword evidence="4" id="KW-0804">Transcription</keyword>
<dbReference type="InterPro" id="IPR005119">
    <property type="entry name" value="LysR_subst-bd"/>
</dbReference>
<dbReference type="Gene3D" id="3.40.190.290">
    <property type="match status" value="1"/>
</dbReference>
<reference evidence="6 7" key="1">
    <citation type="submission" date="2013-07" db="EMBL/GenBank/DDBJ databases">
        <authorList>
            <person name="Genoscope - CEA"/>
        </authorList>
    </citation>
    <scope>NUCLEOTIDE SEQUENCE [LARGE SCALE GENOMIC DNA]</scope>
    <source>
        <strain evidence="6 7">G6</strain>
    </source>
</reference>
<keyword evidence="2" id="KW-0805">Transcription regulation</keyword>
<dbReference type="KEGG" id="xpo:XPG1_2468"/>
<dbReference type="FunFam" id="1.10.10.10:FF:000001">
    <property type="entry name" value="LysR family transcriptional regulator"/>
    <property type="match status" value="1"/>
</dbReference>
<sequence>MNKLESMKVFVTVSEAGSFSAASSLLNISPVMVGKHIEYLEKTLQLRLIHRTTRKQSLTEAGRMYLLDCKDILERIRISETIAERLDNTPRGKVRITAPNTLGSTLVTQAIVEFMYRYQDIKVELLLNDKVSNIIEEGIDLAVRIGELQSSSYLVAKQLKPYSVSICASPQYIKKNGFPKSPSELENHNCLTHLLWNENTGWESLFYSKKHAISTKGNFSTNNGIALRNAALAGCGIVMLPDALLAQEIKNGNLITMLEEYAPSPRKVHLLYPYQNQPLPKTRCLIDFLSKKLG</sequence>
<dbReference type="STRING" id="1354304.XPG1_2468"/>
<dbReference type="GO" id="GO:0003677">
    <property type="term" value="F:DNA binding"/>
    <property type="evidence" value="ECO:0007669"/>
    <property type="project" value="UniProtKB-KW"/>
</dbReference>
<dbReference type="GO" id="GO:0003700">
    <property type="term" value="F:DNA-binding transcription factor activity"/>
    <property type="evidence" value="ECO:0007669"/>
    <property type="project" value="InterPro"/>
</dbReference>
<comment type="similarity">
    <text evidence="1">Belongs to the LysR transcriptional regulatory family.</text>
</comment>
<proteinExistence type="inferred from homology"/>
<evidence type="ECO:0000256" key="4">
    <source>
        <dbReference type="ARBA" id="ARBA00023163"/>
    </source>
</evidence>
<dbReference type="PANTHER" id="PTHR30537:SF5">
    <property type="entry name" value="HTH-TYPE TRANSCRIPTIONAL ACTIVATOR TTDR-RELATED"/>
    <property type="match status" value="1"/>
</dbReference>
<dbReference type="InterPro" id="IPR000847">
    <property type="entry name" value="LysR_HTH_N"/>
</dbReference>
<protein>
    <submittedName>
        <fullName evidence="6">Transcriptional regulator, LysR family</fullName>
    </submittedName>
</protein>
<keyword evidence="3" id="KW-0238">DNA-binding</keyword>
<evidence type="ECO:0000313" key="7">
    <source>
        <dbReference type="Proteomes" id="UP000032735"/>
    </source>
</evidence>
<dbReference type="EMBL" id="FO704551">
    <property type="protein sequence ID" value="CDG22120.1"/>
    <property type="molecule type" value="Genomic_DNA"/>
</dbReference>
<evidence type="ECO:0000256" key="1">
    <source>
        <dbReference type="ARBA" id="ARBA00009437"/>
    </source>
</evidence>
<dbReference type="Pfam" id="PF03466">
    <property type="entry name" value="LysR_substrate"/>
    <property type="match status" value="1"/>
</dbReference>
<evidence type="ECO:0000256" key="2">
    <source>
        <dbReference type="ARBA" id="ARBA00023015"/>
    </source>
</evidence>
<dbReference type="Gene3D" id="1.10.10.10">
    <property type="entry name" value="Winged helix-like DNA-binding domain superfamily/Winged helix DNA-binding domain"/>
    <property type="match status" value="1"/>
</dbReference>
<gene>
    <name evidence="6" type="ORF">XPG1_2468</name>
</gene>
<keyword evidence="7" id="KW-1185">Reference proteome</keyword>
<dbReference type="HOGENOM" id="CLU_039613_16_3_6"/>
<evidence type="ECO:0000256" key="3">
    <source>
        <dbReference type="ARBA" id="ARBA00023125"/>
    </source>
</evidence>
<dbReference type="Pfam" id="PF00126">
    <property type="entry name" value="HTH_1"/>
    <property type="match status" value="1"/>
</dbReference>
<accession>A0A068R7L8</accession>
<feature type="domain" description="HTH lysR-type" evidence="5">
    <location>
        <begin position="1"/>
        <end position="59"/>
    </location>
</feature>
<name>A0A068R7L8_9GAMM</name>
<dbReference type="AlphaFoldDB" id="A0A068R7L8"/>
<dbReference type="InterPro" id="IPR058163">
    <property type="entry name" value="LysR-type_TF_proteobact-type"/>
</dbReference>
<evidence type="ECO:0000259" key="5">
    <source>
        <dbReference type="PROSITE" id="PS50931"/>
    </source>
</evidence>
<dbReference type="RefSeq" id="WP_045959132.1">
    <property type="nucleotide sequence ID" value="NZ_FO704551.1"/>
</dbReference>
<dbReference type="SUPFAM" id="SSF53850">
    <property type="entry name" value="Periplasmic binding protein-like II"/>
    <property type="match status" value="1"/>
</dbReference>
<dbReference type="PROSITE" id="PS50931">
    <property type="entry name" value="HTH_LYSR"/>
    <property type="match status" value="1"/>
</dbReference>
<dbReference type="Proteomes" id="UP000032735">
    <property type="component" value="Chromosome"/>
</dbReference>
<dbReference type="OrthoDB" id="9815676at2"/>
<dbReference type="InterPro" id="IPR036388">
    <property type="entry name" value="WH-like_DNA-bd_sf"/>
</dbReference>
<dbReference type="InterPro" id="IPR036390">
    <property type="entry name" value="WH_DNA-bd_sf"/>
</dbReference>
<evidence type="ECO:0000313" key="6">
    <source>
        <dbReference type="EMBL" id="CDG22120.1"/>
    </source>
</evidence>
<dbReference type="SUPFAM" id="SSF46785">
    <property type="entry name" value="Winged helix' DNA-binding domain"/>
    <property type="match status" value="1"/>
</dbReference>